<organism evidence="4 5">
    <name type="scientific">Rhypophila decipiens</name>
    <dbReference type="NCBI Taxonomy" id="261697"/>
    <lineage>
        <taxon>Eukaryota</taxon>
        <taxon>Fungi</taxon>
        <taxon>Dikarya</taxon>
        <taxon>Ascomycota</taxon>
        <taxon>Pezizomycotina</taxon>
        <taxon>Sordariomycetes</taxon>
        <taxon>Sordariomycetidae</taxon>
        <taxon>Sordariales</taxon>
        <taxon>Naviculisporaceae</taxon>
        <taxon>Rhypophila</taxon>
    </lineage>
</organism>
<dbReference type="Gene3D" id="3.30.1490.10">
    <property type="match status" value="1"/>
</dbReference>
<proteinExistence type="inferred from homology"/>
<comment type="similarity">
    <text evidence="1">Belongs to the universal ribosomal protein uS8 family.</text>
</comment>
<dbReference type="Gene3D" id="3.30.1370.30">
    <property type="match status" value="1"/>
</dbReference>
<keyword evidence="2 4" id="KW-0689">Ribosomal protein</keyword>
<dbReference type="AlphaFoldDB" id="A0AAN6YHS5"/>
<evidence type="ECO:0000256" key="2">
    <source>
        <dbReference type="ARBA" id="ARBA00022980"/>
    </source>
</evidence>
<dbReference type="Proteomes" id="UP001301769">
    <property type="component" value="Unassembled WGS sequence"/>
</dbReference>
<reference evidence="4" key="2">
    <citation type="submission" date="2023-05" db="EMBL/GenBank/DDBJ databases">
        <authorList>
            <consortium name="Lawrence Berkeley National Laboratory"/>
            <person name="Steindorff A."/>
            <person name="Hensen N."/>
            <person name="Bonometti L."/>
            <person name="Westerberg I."/>
            <person name="Brannstrom I.O."/>
            <person name="Guillou S."/>
            <person name="Cros-Aarteil S."/>
            <person name="Calhoun S."/>
            <person name="Haridas S."/>
            <person name="Kuo A."/>
            <person name="Mondo S."/>
            <person name="Pangilinan J."/>
            <person name="Riley R."/>
            <person name="Labutti K."/>
            <person name="Andreopoulos B."/>
            <person name="Lipzen A."/>
            <person name="Chen C."/>
            <person name="Yanf M."/>
            <person name="Daum C."/>
            <person name="Ng V."/>
            <person name="Clum A."/>
            <person name="Ohm R."/>
            <person name="Martin F."/>
            <person name="Silar P."/>
            <person name="Natvig D."/>
            <person name="Lalanne C."/>
            <person name="Gautier V."/>
            <person name="Ament-Velasquez S.L."/>
            <person name="Kruys A."/>
            <person name="Hutchinson M.I."/>
            <person name="Powell A.J."/>
            <person name="Barry K."/>
            <person name="Miller A.N."/>
            <person name="Grigoriev I.V."/>
            <person name="Debuchy R."/>
            <person name="Gladieux P."/>
            <person name="Thoren M.H."/>
            <person name="Johannesson H."/>
        </authorList>
    </citation>
    <scope>NUCLEOTIDE SEQUENCE</scope>
    <source>
        <strain evidence="4">PSN293</strain>
    </source>
</reference>
<sequence>MAKNHVLYKALKQITNAAEALERQVRLRPAPKVLVRFVELMQKNGHIGGFEEIENTHGGKLVVQLNGRLNKCSIVKPVINVRLAELEGVADQLVDRLPTYRVVQVVLTTSAGIITDVDAHEKQVSGEIIGYFY</sequence>
<dbReference type="SUPFAM" id="SSF56047">
    <property type="entry name" value="Ribosomal protein S8"/>
    <property type="match status" value="1"/>
</dbReference>
<evidence type="ECO:0000256" key="3">
    <source>
        <dbReference type="ARBA" id="ARBA00023274"/>
    </source>
</evidence>
<dbReference type="PANTHER" id="PTHR11758">
    <property type="entry name" value="40S RIBOSOMAL PROTEIN S15A"/>
    <property type="match status" value="1"/>
</dbReference>
<keyword evidence="3" id="KW-0687">Ribonucleoprotein</keyword>
<evidence type="ECO:0000313" key="5">
    <source>
        <dbReference type="Proteomes" id="UP001301769"/>
    </source>
</evidence>
<protein>
    <submittedName>
        <fullName evidence="4">40S ribosomal protein S22</fullName>
    </submittedName>
</protein>
<dbReference type="InterPro" id="IPR035987">
    <property type="entry name" value="Ribosomal_uS8_sf"/>
</dbReference>
<gene>
    <name evidence="4" type="ORF">QBC37DRAFT_303020</name>
</gene>
<keyword evidence="5" id="KW-1185">Reference proteome</keyword>
<dbReference type="Pfam" id="PF00410">
    <property type="entry name" value="Ribosomal_S8"/>
    <property type="match status" value="1"/>
</dbReference>
<dbReference type="EMBL" id="MU858047">
    <property type="protein sequence ID" value="KAK4219544.1"/>
    <property type="molecule type" value="Genomic_DNA"/>
</dbReference>
<accession>A0AAN6YHS5</accession>
<name>A0AAN6YHS5_9PEZI</name>
<dbReference type="InterPro" id="IPR000630">
    <property type="entry name" value="Ribosomal_uS8"/>
</dbReference>
<evidence type="ECO:0000256" key="1">
    <source>
        <dbReference type="ARBA" id="ARBA00006471"/>
    </source>
</evidence>
<dbReference type="GO" id="GO:0005840">
    <property type="term" value="C:ribosome"/>
    <property type="evidence" value="ECO:0007669"/>
    <property type="project" value="UniProtKB-KW"/>
</dbReference>
<dbReference type="GO" id="GO:0006412">
    <property type="term" value="P:translation"/>
    <property type="evidence" value="ECO:0007669"/>
    <property type="project" value="InterPro"/>
</dbReference>
<comment type="caution">
    <text evidence="4">The sequence shown here is derived from an EMBL/GenBank/DDBJ whole genome shotgun (WGS) entry which is preliminary data.</text>
</comment>
<dbReference type="GO" id="GO:0003735">
    <property type="term" value="F:structural constituent of ribosome"/>
    <property type="evidence" value="ECO:0007669"/>
    <property type="project" value="InterPro"/>
</dbReference>
<dbReference type="GO" id="GO:1990904">
    <property type="term" value="C:ribonucleoprotein complex"/>
    <property type="evidence" value="ECO:0007669"/>
    <property type="project" value="UniProtKB-KW"/>
</dbReference>
<reference evidence="4" key="1">
    <citation type="journal article" date="2023" name="Mol. Phylogenet. Evol.">
        <title>Genome-scale phylogeny and comparative genomics of the fungal order Sordariales.</title>
        <authorList>
            <person name="Hensen N."/>
            <person name="Bonometti L."/>
            <person name="Westerberg I."/>
            <person name="Brannstrom I.O."/>
            <person name="Guillou S."/>
            <person name="Cros-Aarteil S."/>
            <person name="Calhoun S."/>
            <person name="Haridas S."/>
            <person name="Kuo A."/>
            <person name="Mondo S."/>
            <person name="Pangilinan J."/>
            <person name="Riley R."/>
            <person name="LaButti K."/>
            <person name="Andreopoulos B."/>
            <person name="Lipzen A."/>
            <person name="Chen C."/>
            <person name="Yan M."/>
            <person name="Daum C."/>
            <person name="Ng V."/>
            <person name="Clum A."/>
            <person name="Steindorff A."/>
            <person name="Ohm R.A."/>
            <person name="Martin F."/>
            <person name="Silar P."/>
            <person name="Natvig D.O."/>
            <person name="Lalanne C."/>
            <person name="Gautier V."/>
            <person name="Ament-Velasquez S.L."/>
            <person name="Kruys A."/>
            <person name="Hutchinson M.I."/>
            <person name="Powell A.J."/>
            <person name="Barry K."/>
            <person name="Miller A.N."/>
            <person name="Grigoriev I.V."/>
            <person name="Debuchy R."/>
            <person name="Gladieux P."/>
            <person name="Hiltunen Thoren M."/>
            <person name="Johannesson H."/>
        </authorList>
    </citation>
    <scope>NUCLEOTIDE SEQUENCE</scope>
    <source>
        <strain evidence="4">PSN293</strain>
    </source>
</reference>
<evidence type="ECO:0000313" key="4">
    <source>
        <dbReference type="EMBL" id="KAK4219544.1"/>
    </source>
</evidence>